<gene>
    <name evidence="1" type="ORF">SAMN02910265_02418</name>
</gene>
<name>A0A1H6KG93_RUMFL</name>
<dbReference type="EMBL" id="FNWV01000009">
    <property type="protein sequence ID" value="SEH74175.1"/>
    <property type="molecule type" value="Genomic_DNA"/>
</dbReference>
<dbReference type="SUPFAM" id="SSF52540">
    <property type="entry name" value="P-loop containing nucleoside triphosphate hydrolases"/>
    <property type="match status" value="1"/>
</dbReference>
<proteinExistence type="predicted"/>
<dbReference type="InterPro" id="IPR027417">
    <property type="entry name" value="P-loop_NTPase"/>
</dbReference>
<evidence type="ECO:0008006" key="3">
    <source>
        <dbReference type="Google" id="ProtNLM"/>
    </source>
</evidence>
<dbReference type="OrthoDB" id="9784270at2"/>
<reference evidence="1 2" key="1">
    <citation type="submission" date="2016-10" db="EMBL/GenBank/DDBJ databases">
        <authorList>
            <person name="de Groot N.N."/>
        </authorList>
    </citation>
    <scope>NUCLEOTIDE SEQUENCE [LARGE SCALE GENOMIC DNA]</scope>
    <source>
        <strain evidence="1 2">YAD2003</strain>
    </source>
</reference>
<dbReference type="RefSeq" id="WP_074717726.1">
    <property type="nucleotide sequence ID" value="NZ_FNWV01000009.1"/>
</dbReference>
<protein>
    <recommendedName>
        <fullName evidence="3">Tetratricopeptide repeat-containing protein</fullName>
    </recommendedName>
</protein>
<sequence>MEWLYDELLSIFLEKGIGIFKKFQLKRKIKRTSENIRESVCKKYESEKYFLHLDGYIHTNRFVNNFLSNCLSSDAIWNDESIRAYCQKRLDIFFKEYPEHSVDEKSIYDCLDFIVKTVLHQIFEIEDMEIVTAVNSIKKHLDVSFDDLKSSITAIQEKTDLLEDKFESIVFKDIKHNVEYIPIITNIAFTPPELNDKFICDRNDYISDIIKKLDSCGWYHIVGSVWSGKTYVSLLLKKQCTNSVWLDLSIGKSLNTISILEKEVLNPAINGLDNKIVIIDNFPKLLISDSYSKRLITLINKMIDLSIKIVSFGCYENNDFISYLNVKDYFSCHIKDFSDDDTLKLMSAFDAPTYLLQSKTSGFIKELCGKKPAAIIIILNYLKSDNWNLSSEVLTRLLKLDIDELNNQIDYILHKTIQDSETRDLLYRIAYVGFEVKKEDIDKIANIEPKISLVGERLNEMKGVWLTEDNAVLVNGLLKNAAHENLSTDMKKNIGSIIADSILVNKELNQIDIIRLVGNLITAERFEEAGQVYMIAMQSLCSDHIEYNDSLLFVKMWNETHLPKEMSNFSKAGIRLYQIFYDAQNGRKNTFAIDELNSISKENSQIKELIVLASGMIIMDSFDIALSLLETVDFVSIRTYFDAELFVGLIVMSMYKCTCVSDIDRWFKWIKKQVDDKWLSQIDDYEYTDFFIHAFDMVRDKINCEEIELMETLIDEMDYFAIEHSWKSLHIGCLIKIIHLNGINRHDYETAKKIYSKQLEENTEPIALAHLCYKMGLLASDNKDYIFAEECYNKSTSTLAYLGDFDKVFCLVNCAITYFHNMKYDIAKIVIDQAFEKANSYTKNVFTEELLFKLHFERVIAYYTSGDMFDAINSIDYICHYFINNGINDNEHLIVISLHCLVYIAEDLIEHDPPKVLNENEEYTAPYMGLLWNVCNSNKFHLSDIDLRYNSLLYLLALIFDYYGYNVKANDCVKYLRDKNNYTMITSQITIMAIHRAYYIYKLWEIGEYSYASYLLAKVIEELEVRKNQNRVRYILLKCSFHLLQHYEIINSVLISFKNNDILSANPYIQNFITAFELLNQNGNDENIIILANAKATNNEYLKAVCYVIATEKADLNNLIELYLCILYSVGDIVLNDIYWMNDVLIPLIKRQLSSYIQEKSDMDNIINGHNSIFNGYKYKVEDLKDILKKCIVFVDESKINREWLKWLY</sequence>
<dbReference type="Proteomes" id="UP000183190">
    <property type="component" value="Unassembled WGS sequence"/>
</dbReference>
<evidence type="ECO:0000313" key="1">
    <source>
        <dbReference type="EMBL" id="SEH74175.1"/>
    </source>
</evidence>
<evidence type="ECO:0000313" key="2">
    <source>
        <dbReference type="Proteomes" id="UP000183190"/>
    </source>
</evidence>
<organism evidence="1 2">
    <name type="scientific">Ruminococcus flavefaciens</name>
    <dbReference type="NCBI Taxonomy" id="1265"/>
    <lineage>
        <taxon>Bacteria</taxon>
        <taxon>Bacillati</taxon>
        <taxon>Bacillota</taxon>
        <taxon>Clostridia</taxon>
        <taxon>Eubacteriales</taxon>
        <taxon>Oscillospiraceae</taxon>
        <taxon>Ruminococcus</taxon>
    </lineage>
</organism>
<accession>A0A1H6KG93</accession>
<dbReference type="AlphaFoldDB" id="A0A1H6KG93"/>